<evidence type="ECO:0000256" key="1">
    <source>
        <dbReference type="ARBA" id="ARBA00022723"/>
    </source>
</evidence>
<evidence type="ECO:0000256" key="2">
    <source>
        <dbReference type="ARBA" id="ARBA00022771"/>
    </source>
</evidence>
<keyword evidence="1" id="KW-0479">Metal-binding</keyword>
<dbReference type="Proteomes" id="UP000696485">
    <property type="component" value="Unassembled WGS sequence"/>
</dbReference>
<evidence type="ECO:0000256" key="4">
    <source>
        <dbReference type="SAM" id="MobiDB-lite"/>
    </source>
</evidence>
<dbReference type="PANTHER" id="PTHR10634">
    <property type="entry name" value="AN1-TYPE ZINC FINGER PROTEIN"/>
    <property type="match status" value="1"/>
</dbReference>
<name>A0A9P5SIV1_9FUNG</name>
<dbReference type="InterPro" id="IPR035896">
    <property type="entry name" value="AN1-like_Znf"/>
</dbReference>
<dbReference type="SUPFAM" id="SSF118310">
    <property type="entry name" value="AN1-like Zinc finger"/>
    <property type="match status" value="1"/>
</dbReference>
<feature type="domain" description="AN1-type" evidence="5">
    <location>
        <begin position="166"/>
        <end position="206"/>
    </location>
</feature>
<keyword evidence="3" id="KW-0862">Zinc</keyword>
<evidence type="ECO:0000313" key="7">
    <source>
        <dbReference type="Proteomes" id="UP000696485"/>
    </source>
</evidence>
<evidence type="ECO:0000259" key="5">
    <source>
        <dbReference type="SMART" id="SM00154"/>
    </source>
</evidence>
<dbReference type="GO" id="GO:0008270">
    <property type="term" value="F:zinc ion binding"/>
    <property type="evidence" value="ECO:0007669"/>
    <property type="project" value="UniProtKB-KW"/>
</dbReference>
<accession>A0A9P5SIV1</accession>
<gene>
    <name evidence="6" type="primary">ZFAND3</name>
    <name evidence="6" type="ORF">BG006_006207</name>
</gene>
<proteinExistence type="predicted"/>
<feature type="compositionally biased region" description="Low complexity" evidence="4">
    <location>
        <begin position="85"/>
        <end position="134"/>
    </location>
</feature>
<organism evidence="6 7">
    <name type="scientific">Podila minutissima</name>
    <dbReference type="NCBI Taxonomy" id="64525"/>
    <lineage>
        <taxon>Eukaryota</taxon>
        <taxon>Fungi</taxon>
        <taxon>Fungi incertae sedis</taxon>
        <taxon>Mucoromycota</taxon>
        <taxon>Mortierellomycotina</taxon>
        <taxon>Mortierellomycetes</taxon>
        <taxon>Mortierellales</taxon>
        <taxon>Mortierellaceae</taxon>
        <taxon>Podila</taxon>
    </lineage>
</organism>
<protein>
    <submittedName>
        <fullName evidence="6">Zinc finger domain-containing protein</fullName>
    </submittedName>
</protein>
<dbReference type="EMBL" id="JAAAUY010000364">
    <property type="protein sequence ID" value="KAF9330876.1"/>
    <property type="molecule type" value="Genomic_DNA"/>
</dbReference>
<dbReference type="InterPro" id="IPR050652">
    <property type="entry name" value="AN1_A20_ZnFinger"/>
</dbReference>
<evidence type="ECO:0000313" key="6">
    <source>
        <dbReference type="EMBL" id="KAF9330876.1"/>
    </source>
</evidence>
<comment type="caution">
    <text evidence="6">The sequence shown here is derived from an EMBL/GenBank/DDBJ whole genome shotgun (WGS) entry which is preliminary data.</text>
</comment>
<feature type="compositionally biased region" description="Polar residues" evidence="4">
    <location>
        <begin position="138"/>
        <end position="147"/>
    </location>
</feature>
<dbReference type="AlphaFoldDB" id="A0A9P5SIV1"/>
<evidence type="ECO:0000256" key="3">
    <source>
        <dbReference type="ARBA" id="ARBA00022833"/>
    </source>
</evidence>
<keyword evidence="2" id="KW-0863">Zinc-finger</keyword>
<reference evidence="6" key="1">
    <citation type="journal article" date="2020" name="Fungal Divers.">
        <title>Resolving the Mortierellaceae phylogeny through synthesis of multi-gene phylogenetics and phylogenomics.</title>
        <authorList>
            <person name="Vandepol N."/>
            <person name="Liber J."/>
            <person name="Desiro A."/>
            <person name="Na H."/>
            <person name="Kennedy M."/>
            <person name="Barry K."/>
            <person name="Grigoriev I.V."/>
            <person name="Miller A.N."/>
            <person name="O'Donnell K."/>
            <person name="Stajich J.E."/>
            <person name="Bonito G."/>
        </authorList>
    </citation>
    <scope>NUCLEOTIDE SEQUENCE</scope>
    <source>
        <strain evidence="6">NVP1</strain>
    </source>
</reference>
<feature type="compositionally biased region" description="Basic and acidic residues" evidence="4">
    <location>
        <begin position="22"/>
        <end position="32"/>
    </location>
</feature>
<feature type="compositionally biased region" description="Polar residues" evidence="4">
    <location>
        <begin position="37"/>
        <end position="50"/>
    </location>
</feature>
<feature type="region of interest" description="Disordered" evidence="4">
    <location>
        <begin position="215"/>
        <end position="235"/>
    </location>
</feature>
<keyword evidence="7" id="KW-1185">Reference proteome</keyword>
<feature type="compositionally biased region" description="Low complexity" evidence="4">
    <location>
        <begin position="51"/>
        <end position="78"/>
    </location>
</feature>
<dbReference type="InterPro" id="IPR000058">
    <property type="entry name" value="Znf_AN1"/>
</dbReference>
<feature type="region of interest" description="Disordered" evidence="4">
    <location>
        <begin position="22"/>
        <end position="152"/>
    </location>
</feature>
<sequence>MSNNPLNNNMCSKCFKELGKKNGTHQDAKASSHPEPSASNTSALPPTSQDATVTATSTKEPTATTTTAAASETCAATTTPPPPVSSTTSTPPTVTATPTPMPSTTTTKTTTTTTTLAPVRPTITPPSSSNVSTPVDSRPNTPASMVSDTPDLAPGERAVQTNKGRCFLCRAKIPLAKQQINKCRCEYVFCDSHKAASKHDCDFDFAKMGKDLLTKNNPRLNEKPRGGRSFTRIQE</sequence>
<dbReference type="Gene3D" id="4.10.1110.10">
    <property type="entry name" value="AN1-like Zinc finger"/>
    <property type="match status" value="1"/>
</dbReference>
<dbReference type="SMART" id="SM00154">
    <property type="entry name" value="ZnF_AN1"/>
    <property type="match status" value="1"/>
</dbReference>